<feature type="region of interest" description="Disordered" evidence="4">
    <location>
        <begin position="228"/>
        <end position="267"/>
    </location>
</feature>
<comment type="similarity">
    <text evidence="2">Belongs to the RRP1 family.</text>
</comment>
<accession>G3JR30</accession>
<feature type="compositionally biased region" description="Basic and acidic residues" evidence="4">
    <location>
        <begin position="228"/>
        <end position="239"/>
    </location>
</feature>
<dbReference type="GeneID" id="18170377"/>
<dbReference type="STRING" id="983644.G3JR30"/>
<dbReference type="Pfam" id="PF05997">
    <property type="entry name" value="Nop52"/>
    <property type="match status" value="1"/>
</dbReference>
<feature type="compositionally biased region" description="Acidic residues" evidence="4">
    <location>
        <begin position="247"/>
        <end position="267"/>
    </location>
</feature>
<dbReference type="RefSeq" id="XP_006673571.1">
    <property type="nucleotide sequence ID" value="XM_006673508.1"/>
</dbReference>
<feature type="region of interest" description="Disordered" evidence="4">
    <location>
        <begin position="1"/>
        <end position="83"/>
    </location>
</feature>
<evidence type="ECO:0000256" key="1">
    <source>
        <dbReference type="ARBA" id="ARBA00004123"/>
    </source>
</evidence>
<evidence type="ECO:0000256" key="4">
    <source>
        <dbReference type="SAM" id="MobiDB-lite"/>
    </source>
</evidence>
<comment type="subcellular location">
    <subcellularLocation>
        <location evidence="1">Nucleus</location>
    </subcellularLocation>
</comment>
<evidence type="ECO:0000313" key="5">
    <source>
        <dbReference type="EMBL" id="EGX88326.1"/>
    </source>
</evidence>
<sequence length="267" mass="28781">MTNNHTKPNHPPTTAAMTARAGQEAASMPFIKNLASSGPSPHPRSASPLPANPSPPRRPQAANLFPRSPHGVPRRAPVAVRRGRAQALDRAVLRAVDDGPSEAAAGAGGGPGGAGVGAARAWTSIEALRLDKFLLLVRRVWAAMVRYAARAESAVVLAVCREYVFDGDGGDAGLGVLPLGLKLHVLDIWVDELEREGVLAEEKNKAWVREMGDLVEALRRNGTRVVRERAKESYEDERLPWAARPMEEDEEGEEDEDEDEGWGGIDD</sequence>
<dbReference type="InterPro" id="IPR010301">
    <property type="entry name" value="RRP1"/>
</dbReference>
<reference evidence="5 6" key="1">
    <citation type="journal article" date="2011" name="Genome Biol.">
        <title>Genome sequence of the insect pathogenic fungus Cordyceps militaris, a valued traditional Chinese medicine.</title>
        <authorList>
            <person name="Zheng P."/>
            <person name="Xia Y."/>
            <person name="Xiao G."/>
            <person name="Xiong C."/>
            <person name="Hu X."/>
            <person name="Zhang S."/>
            <person name="Zheng H."/>
            <person name="Huang Y."/>
            <person name="Zhou Y."/>
            <person name="Wang S."/>
            <person name="Zhao G.P."/>
            <person name="Liu X."/>
            <person name="St Leger R.J."/>
            <person name="Wang C."/>
        </authorList>
    </citation>
    <scope>NUCLEOTIDE SEQUENCE [LARGE SCALE GENOMIC DNA]</scope>
    <source>
        <strain evidence="5 6">CM01</strain>
    </source>
</reference>
<dbReference type="Proteomes" id="UP000001610">
    <property type="component" value="Unassembled WGS sequence"/>
</dbReference>
<dbReference type="InParanoid" id="G3JR30"/>
<dbReference type="GO" id="GO:0030688">
    <property type="term" value="C:preribosome, small subunit precursor"/>
    <property type="evidence" value="ECO:0007669"/>
    <property type="project" value="InterPro"/>
</dbReference>
<evidence type="ECO:0000256" key="2">
    <source>
        <dbReference type="ARBA" id="ARBA00006374"/>
    </source>
</evidence>
<evidence type="ECO:0000256" key="3">
    <source>
        <dbReference type="ARBA" id="ARBA00023242"/>
    </source>
</evidence>
<name>G3JR30_CORMM</name>
<dbReference type="OrthoDB" id="2019504at2759"/>
<dbReference type="GO" id="GO:0005634">
    <property type="term" value="C:nucleus"/>
    <property type="evidence" value="ECO:0007669"/>
    <property type="project" value="UniProtKB-SubCell"/>
</dbReference>
<organism evidence="5 6">
    <name type="scientific">Cordyceps militaris (strain CM01)</name>
    <name type="common">Caterpillar fungus</name>
    <dbReference type="NCBI Taxonomy" id="983644"/>
    <lineage>
        <taxon>Eukaryota</taxon>
        <taxon>Fungi</taxon>
        <taxon>Dikarya</taxon>
        <taxon>Ascomycota</taxon>
        <taxon>Pezizomycotina</taxon>
        <taxon>Sordariomycetes</taxon>
        <taxon>Hypocreomycetidae</taxon>
        <taxon>Hypocreales</taxon>
        <taxon>Cordycipitaceae</taxon>
        <taxon>Cordyceps</taxon>
    </lineage>
</organism>
<dbReference type="VEuPathDB" id="FungiDB:CCM_08369"/>
<dbReference type="KEGG" id="cmt:CCM_08369"/>
<keyword evidence="6" id="KW-1185">Reference proteome</keyword>
<dbReference type="EMBL" id="JH126405">
    <property type="protein sequence ID" value="EGX88326.1"/>
    <property type="molecule type" value="Genomic_DNA"/>
</dbReference>
<dbReference type="eggNOG" id="KOG3911">
    <property type="taxonomic scope" value="Eukaryota"/>
</dbReference>
<gene>
    <name evidence="5" type="ORF">CCM_08369</name>
</gene>
<keyword evidence="3" id="KW-0539">Nucleus</keyword>
<dbReference type="HOGENOM" id="CLU_022876_0_0_1"/>
<dbReference type="AlphaFoldDB" id="G3JR30"/>
<evidence type="ECO:0000313" key="6">
    <source>
        <dbReference type="Proteomes" id="UP000001610"/>
    </source>
</evidence>
<protein>
    <submittedName>
        <fullName evidence="5">Nucleolar, Nop52</fullName>
    </submittedName>
</protein>
<dbReference type="GO" id="GO:0006364">
    <property type="term" value="P:rRNA processing"/>
    <property type="evidence" value="ECO:0007669"/>
    <property type="project" value="InterPro"/>
</dbReference>
<proteinExistence type="inferred from homology"/>